<protein>
    <submittedName>
        <fullName evidence="1">Uncharacterized protein</fullName>
    </submittedName>
</protein>
<accession>A0ABR0PDG9</accession>
<gene>
    <name evidence="1" type="ORF">PVK06_024243</name>
</gene>
<evidence type="ECO:0000313" key="2">
    <source>
        <dbReference type="Proteomes" id="UP001358586"/>
    </source>
</evidence>
<reference evidence="1 2" key="1">
    <citation type="submission" date="2023-03" db="EMBL/GenBank/DDBJ databases">
        <title>WGS of Gossypium arboreum.</title>
        <authorList>
            <person name="Yu D."/>
        </authorList>
    </citation>
    <scope>NUCLEOTIDE SEQUENCE [LARGE SCALE GENOMIC DNA]</scope>
    <source>
        <tissue evidence="1">Leaf</tissue>
    </source>
</reference>
<organism evidence="1 2">
    <name type="scientific">Gossypium arboreum</name>
    <name type="common">Tree cotton</name>
    <name type="synonym">Gossypium nanking</name>
    <dbReference type="NCBI Taxonomy" id="29729"/>
    <lineage>
        <taxon>Eukaryota</taxon>
        <taxon>Viridiplantae</taxon>
        <taxon>Streptophyta</taxon>
        <taxon>Embryophyta</taxon>
        <taxon>Tracheophyta</taxon>
        <taxon>Spermatophyta</taxon>
        <taxon>Magnoliopsida</taxon>
        <taxon>eudicotyledons</taxon>
        <taxon>Gunneridae</taxon>
        <taxon>Pentapetalae</taxon>
        <taxon>rosids</taxon>
        <taxon>malvids</taxon>
        <taxon>Malvales</taxon>
        <taxon>Malvaceae</taxon>
        <taxon>Malvoideae</taxon>
        <taxon>Gossypium</taxon>
    </lineage>
</organism>
<proteinExistence type="predicted"/>
<sequence length="100" mass="11053">MPPPMIELLGTRKSICSLKTTPQTSILAKQRRIRGDFAKYGETTVRRKSLVKAVRELDCSTVLDGDASSSSTLFHFQSHPLNLHTLAKSHGKEAKALLYA</sequence>
<dbReference type="EMBL" id="JARKNE010000007">
    <property type="protein sequence ID" value="KAK5819266.1"/>
    <property type="molecule type" value="Genomic_DNA"/>
</dbReference>
<dbReference type="Proteomes" id="UP001358586">
    <property type="component" value="Chromosome 7"/>
</dbReference>
<keyword evidence="2" id="KW-1185">Reference proteome</keyword>
<name>A0ABR0PDG9_GOSAR</name>
<evidence type="ECO:0000313" key="1">
    <source>
        <dbReference type="EMBL" id="KAK5819266.1"/>
    </source>
</evidence>
<comment type="caution">
    <text evidence="1">The sequence shown here is derived from an EMBL/GenBank/DDBJ whole genome shotgun (WGS) entry which is preliminary data.</text>
</comment>